<accession>A0A1Y3E7D0</accession>
<organism evidence="1 2">
    <name type="scientific">Trichinella nativa</name>
    <dbReference type="NCBI Taxonomy" id="6335"/>
    <lineage>
        <taxon>Eukaryota</taxon>
        <taxon>Metazoa</taxon>
        <taxon>Ecdysozoa</taxon>
        <taxon>Nematoda</taxon>
        <taxon>Enoplea</taxon>
        <taxon>Dorylaimia</taxon>
        <taxon>Trichinellida</taxon>
        <taxon>Trichinellidae</taxon>
        <taxon>Trichinella</taxon>
    </lineage>
</organism>
<dbReference type="Proteomes" id="UP000243006">
    <property type="component" value="Unassembled WGS sequence"/>
</dbReference>
<gene>
    <name evidence="1" type="ORF">D917_04634</name>
</gene>
<evidence type="ECO:0000313" key="2">
    <source>
        <dbReference type="Proteomes" id="UP000243006"/>
    </source>
</evidence>
<proteinExistence type="predicted"/>
<feature type="non-terminal residue" evidence="1">
    <location>
        <position position="62"/>
    </location>
</feature>
<dbReference type="AlphaFoldDB" id="A0A1Y3E7D0"/>
<evidence type="ECO:0000313" key="1">
    <source>
        <dbReference type="EMBL" id="OUC39746.1"/>
    </source>
</evidence>
<comment type="caution">
    <text evidence="1">The sequence shown here is derived from an EMBL/GenBank/DDBJ whole genome shotgun (WGS) entry which is preliminary data.</text>
</comment>
<protein>
    <submittedName>
        <fullName evidence="1">Uncharacterized protein</fullName>
    </submittedName>
</protein>
<sequence length="62" mass="7332">MERCYATYGDYVFWDTESAITHEWWQDYSRHTMQTAGACNYPTTKKSTLSVQQYRNVPLTTV</sequence>
<name>A0A1Y3E7D0_9BILA</name>
<reference evidence="1 2" key="1">
    <citation type="submission" date="2015-04" db="EMBL/GenBank/DDBJ databases">
        <title>Draft genome of the roundworm Trichinella nativa.</title>
        <authorList>
            <person name="Mitreva M."/>
        </authorList>
    </citation>
    <scope>NUCLEOTIDE SEQUENCE [LARGE SCALE GENOMIC DNA]</scope>
    <source>
        <strain evidence="1 2">ISS45</strain>
    </source>
</reference>
<dbReference type="EMBL" id="LVZM01023804">
    <property type="protein sequence ID" value="OUC39746.1"/>
    <property type="molecule type" value="Genomic_DNA"/>
</dbReference>